<gene>
    <name evidence="2" type="ORF">J2X20_002880</name>
</gene>
<dbReference type="EMBL" id="JAVDXU010000002">
    <property type="protein sequence ID" value="MDR7270222.1"/>
    <property type="molecule type" value="Genomic_DNA"/>
</dbReference>
<dbReference type="Proteomes" id="UP001180453">
    <property type="component" value="Unassembled WGS sequence"/>
</dbReference>
<dbReference type="Pfam" id="PF09948">
    <property type="entry name" value="PpoB2"/>
    <property type="match status" value="1"/>
</dbReference>
<keyword evidence="1" id="KW-0472">Membrane</keyword>
<evidence type="ECO:0000313" key="3">
    <source>
        <dbReference type="Proteomes" id="UP001180453"/>
    </source>
</evidence>
<sequence>MFCIGCCWALMLLMFVVGMGHLGWMLALAALMAAEKNLPGGRRLSAPLGWALLAAAALLALWGGTP</sequence>
<name>A0ABU1YMZ0_ROSSA</name>
<dbReference type="InterPro" id="IPR018688">
    <property type="entry name" value="PpoB2-like"/>
</dbReference>
<comment type="caution">
    <text evidence="2">The sequence shown here is derived from an EMBL/GenBank/DDBJ whole genome shotgun (WGS) entry which is preliminary data.</text>
</comment>
<keyword evidence="1" id="KW-1133">Transmembrane helix</keyword>
<keyword evidence="1" id="KW-0812">Transmembrane</keyword>
<protein>
    <submittedName>
        <fullName evidence="2">Metal-binding membrane protein</fullName>
    </submittedName>
</protein>
<keyword evidence="3" id="KW-1185">Reference proteome</keyword>
<accession>A0ABU1YMZ0</accession>
<evidence type="ECO:0000256" key="1">
    <source>
        <dbReference type="SAM" id="Phobius"/>
    </source>
</evidence>
<reference evidence="2 3" key="1">
    <citation type="submission" date="2023-07" db="EMBL/GenBank/DDBJ databases">
        <title>Sorghum-associated microbial communities from plants grown in Nebraska, USA.</title>
        <authorList>
            <person name="Schachtman D."/>
        </authorList>
    </citation>
    <scope>NUCLEOTIDE SEQUENCE [LARGE SCALE GENOMIC DNA]</scope>
    <source>
        <strain evidence="2 3">BE314</strain>
    </source>
</reference>
<proteinExistence type="predicted"/>
<organism evidence="2 3">
    <name type="scientific">Roseateles saccharophilus</name>
    <name type="common">Pseudomonas saccharophila</name>
    <dbReference type="NCBI Taxonomy" id="304"/>
    <lineage>
        <taxon>Bacteria</taxon>
        <taxon>Pseudomonadati</taxon>
        <taxon>Pseudomonadota</taxon>
        <taxon>Betaproteobacteria</taxon>
        <taxon>Burkholderiales</taxon>
        <taxon>Sphaerotilaceae</taxon>
        <taxon>Roseateles</taxon>
    </lineage>
</organism>
<evidence type="ECO:0000313" key="2">
    <source>
        <dbReference type="EMBL" id="MDR7270222.1"/>
    </source>
</evidence>
<feature type="transmembrane region" description="Helical" evidence="1">
    <location>
        <begin position="45"/>
        <end position="64"/>
    </location>
</feature>